<evidence type="ECO:0000313" key="2">
    <source>
        <dbReference type="Proteomes" id="UP001159363"/>
    </source>
</evidence>
<comment type="caution">
    <text evidence="1">The sequence shown here is derived from an EMBL/GenBank/DDBJ whole genome shotgun (WGS) entry which is preliminary data.</text>
</comment>
<name>A0ABQ9I4X9_9NEOP</name>
<dbReference type="EMBL" id="JARBHB010000002">
    <property type="protein sequence ID" value="KAJ8891691.1"/>
    <property type="molecule type" value="Genomic_DNA"/>
</dbReference>
<protein>
    <submittedName>
        <fullName evidence="1">Uncharacterized protein</fullName>
    </submittedName>
</protein>
<keyword evidence="2" id="KW-1185">Reference proteome</keyword>
<evidence type="ECO:0000313" key="1">
    <source>
        <dbReference type="EMBL" id="KAJ8891691.1"/>
    </source>
</evidence>
<organism evidence="1 2">
    <name type="scientific">Dryococelus australis</name>
    <dbReference type="NCBI Taxonomy" id="614101"/>
    <lineage>
        <taxon>Eukaryota</taxon>
        <taxon>Metazoa</taxon>
        <taxon>Ecdysozoa</taxon>
        <taxon>Arthropoda</taxon>
        <taxon>Hexapoda</taxon>
        <taxon>Insecta</taxon>
        <taxon>Pterygota</taxon>
        <taxon>Neoptera</taxon>
        <taxon>Polyneoptera</taxon>
        <taxon>Phasmatodea</taxon>
        <taxon>Verophasmatodea</taxon>
        <taxon>Anareolatae</taxon>
        <taxon>Phasmatidae</taxon>
        <taxon>Eurycanthinae</taxon>
        <taxon>Dryococelus</taxon>
    </lineage>
</organism>
<dbReference type="Proteomes" id="UP001159363">
    <property type="component" value="Chromosome 2"/>
</dbReference>
<sequence length="115" mass="13030">MNLLHALRDEEFASQDNRRISPLRAWLCAHASTSLDKYLQLEAAGFHTPLTFQAETPMRRFVAYIDPEDKFAITDKLSQVSFHSLVVFVSASCSCATTLYCSKLKAIESFKYNGF</sequence>
<reference evidence="1 2" key="1">
    <citation type="submission" date="2023-02" db="EMBL/GenBank/DDBJ databases">
        <title>LHISI_Scaffold_Assembly.</title>
        <authorList>
            <person name="Stuart O.P."/>
            <person name="Cleave R."/>
            <person name="Magrath M.J.L."/>
            <person name="Mikheyev A.S."/>
        </authorList>
    </citation>
    <scope>NUCLEOTIDE SEQUENCE [LARGE SCALE GENOMIC DNA]</scope>
    <source>
        <strain evidence="1">Daus_M_001</strain>
        <tissue evidence="1">Leg muscle</tissue>
    </source>
</reference>
<proteinExistence type="predicted"/>
<accession>A0ABQ9I4X9</accession>
<gene>
    <name evidence="1" type="ORF">PR048_004220</name>
</gene>